<keyword evidence="2" id="KW-1185">Reference proteome</keyword>
<gene>
    <name evidence="1" type="ORF">Ctob_010381</name>
</gene>
<organism evidence="1 2">
    <name type="scientific">Chrysochromulina tobinii</name>
    <dbReference type="NCBI Taxonomy" id="1460289"/>
    <lineage>
        <taxon>Eukaryota</taxon>
        <taxon>Haptista</taxon>
        <taxon>Haptophyta</taxon>
        <taxon>Prymnesiophyceae</taxon>
        <taxon>Prymnesiales</taxon>
        <taxon>Chrysochromulinaceae</taxon>
        <taxon>Chrysochromulina</taxon>
    </lineage>
</organism>
<name>A0A0M0JSJ9_9EUKA</name>
<proteinExistence type="predicted"/>
<evidence type="ECO:0000313" key="1">
    <source>
        <dbReference type="EMBL" id="KOO29559.1"/>
    </source>
</evidence>
<protein>
    <submittedName>
        <fullName evidence="1">Uncharacterized protein</fullName>
    </submittedName>
</protein>
<evidence type="ECO:0000313" key="2">
    <source>
        <dbReference type="Proteomes" id="UP000037460"/>
    </source>
</evidence>
<sequence>MGRDAEGRVFVKHLPISNKKGDDEQKLRRVVASGVKVQTSTKVATDAKTLFCAVGTSRASGKGDPGTEASTLEQQQFLRLYVTGTGESIESIAQKWPELKNHGADAAEEEQEKLGRKLSKKEEHAIRRLWGDLGGDGRAEDTAEFVPDWKHPAFMKAKWKPGSSLPTFDTAEVRPDNREAMARKLPKGTILRVPVVTEWGERDLQDTFTTVWGVKGHTMDFDMLGLCIMHCLMRTIESNIKLILNPIQERFISGTGGAVRIIEEHFNEAMHRLGIRLRIKKKEPQNSECKECVDIGVSGVEAEKLLRDLRNLLKYPAQSWRASKLLTAIFMTADKLGLHSVTRELNGWCEVLGHYAEALTRAYIMRPTEADRSAFTEHARLYVLKKALLRPGRLCWYDWQLWAAFPKLFKQVGSLRLLSQEAMEGQQRLNNEIARRSNGWANAGRIPAAIAELGLAAKTVYMNVRARLKKRPAQWMYEQMLLNWYADADEPLSAIKELVKQEEGGVMDWESEFVPMWHAFQLFTCSYIVRLSVARRKLAEKHAMAIVGPRGTDVSEANWKEVLRKARYTGRLQDEHVNYWAVDVPRGDLDEAEYRKQRRQARRQWYVLHQQSHDY</sequence>
<reference evidence="2" key="1">
    <citation type="journal article" date="2015" name="PLoS Genet.">
        <title>Genome Sequence and Transcriptome Analyses of Chrysochromulina tobin: Metabolic Tools for Enhanced Algal Fitness in the Prominent Order Prymnesiales (Haptophyceae).</title>
        <authorList>
            <person name="Hovde B.T."/>
            <person name="Deodato C.R."/>
            <person name="Hunsperger H.M."/>
            <person name="Ryken S.A."/>
            <person name="Yost W."/>
            <person name="Jha R.K."/>
            <person name="Patterson J."/>
            <person name="Monnat R.J. Jr."/>
            <person name="Barlow S.B."/>
            <person name="Starkenburg S.R."/>
            <person name="Cattolico R.A."/>
        </authorList>
    </citation>
    <scope>NUCLEOTIDE SEQUENCE</scope>
    <source>
        <strain evidence="2">CCMP291</strain>
    </source>
</reference>
<dbReference type="AlphaFoldDB" id="A0A0M0JSJ9"/>
<dbReference type="Proteomes" id="UP000037460">
    <property type="component" value="Unassembled WGS sequence"/>
</dbReference>
<dbReference type="EMBL" id="JWZX01002397">
    <property type="protein sequence ID" value="KOO29559.1"/>
    <property type="molecule type" value="Genomic_DNA"/>
</dbReference>
<accession>A0A0M0JSJ9</accession>
<comment type="caution">
    <text evidence="1">The sequence shown here is derived from an EMBL/GenBank/DDBJ whole genome shotgun (WGS) entry which is preliminary data.</text>
</comment>